<comment type="caution">
    <text evidence="1">The sequence shown here is derived from an EMBL/GenBank/DDBJ whole genome shotgun (WGS) entry which is preliminary data.</text>
</comment>
<dbReference type="Proteomes" id="UP001430953">
    <property type="component" value="Unassembled WGS sequence"/>
</dbReference>
<evidence type="ECO:0000313" key="2">
    <source>
        <dbReference type="Proteomes" id="UP001430953"/>
    </source>
</evidence>
<name>A0AAW2FTX5_9HYME</name>
<accession>A0AAW2FTX5</accession>
<protein>
    <submittedName>
        <fullName evidence="1">Uncharacterized protein</fullName>
    </submittedName>
</protein>
<keyword evidence="2" id="KW-1185">Reference proteome</keyword>
<dbReference type="EMBL" id="JADYXP020000008">
    <property type="protein sequence ID" value="KAL0117607.1"/>
    <property type="molecule type" value="Genomic_DNA"/>
</dbReference>
<evidence type="ECO:0000313" key="1">
    <source>
        <dbReference type="EMBL" id="KAL0117607.1"/>
    </source>
</evidence>
<proteinExistence type="predicted"/>
<gene>
    <name evidence="1" type="ORF">PUN28_008764</name>
</gene>
<sequence length="91" mass="10916">MLRGHLLTSPHDDSLPDFQNFFRFLSISLLLVKVEHFQKFFCFCQYLCFGGSRTLKNGHSRGHLLTSPHDVTLPDFQKFFFFCQYLCFWWK</sequence>
<organism evidence="1 2">
    <name type="scientific">Cardiocondyla obscurior</name>
    <dbReference type="NCBI Taxonomy" id="286306"/>
    <lineage>
        <taxon>Eukaryota</taxon>
        <taxon>Metazoa</taxon>
        <taxon>Ecdysozoa</taxon>
        <taxon>Arthropoda</taxon>
        <taxon>Hexapoda</taxon>
        <taxon>Insecta</taxon>
        <taxon>Pterygota</taxon>
        <taxon>Neoptera</taxon>
        <taxon>Endopterygota</taxon>
        <taxon>Hymenoptera</taxon>
        <taxon>Apocrita</taxon>
        <taxon>Aculeata</taxon>
        <taxon>Formicoidea</taxon>
        <taxon>Formicidae</taxon>
        <taxon>Myrmicinae</taxon>
        <taxon>Cardiocondyla</taxon>
    </lineage>
</organism>
<dbReference type="AlphaFoldDB" id="A0AAW2FTX5"/>
<reference evidence="1 2" key="1">
    <citation type="submission" date="2023-03" db="EMBL/GenBank/DDBJ databases">
        <title>High recombination rates correlate with genetic variation in Cardiocondyla obscurior ants.</title>
        <authorList>
            <person name="Errbii M."/>
        </authorList>
    </citation>
    <scope>NUCLEOTIDE SEQUENCE [LARGE SCALE GENOMIC DNA]</scope>
    <source>
        <strain evidence="1">Alpha-2009</strain>
        <tissue evidence="1">Whole body</tissue>
    </source>
</reference>